<dbReference type="SUPFAM" id="SSF52151">
    <property type="entry name" value="FabD/lysophospholipase-like"/>
    <property type="match status" value="1"/>
</dbReference>
<name>A0A812JZK4_SYMPI</name>
<dbReference type="InterPro" id="IPR001849">
    <property type="entry name" value="PH_domain"/>
</dbReference>
<dbReference type="InterPro" id="IPR033562">
    <property type="entry name" value="PLPL"/>
</dbReference>
<dbReference type="Gene3D" id="3.40.1090.10">
    <property type="entry name" value="Cytosolic phospholipase A2 catalytic domain"/>
    <property type="match status" value="1"/>
</dbReference>
<reference evidence="3" key="1">
    <citation type="submission" date="2021-02" db="EMBL/GenBank/DDBJ databases">
        <authorList>
            <person name="Dougan E. K."/>
            <person name="Rhodes N."/>
            <person name="Thang M."/>
            <person name="Chan C."/>
        </authorList>
    </citation>
    <scope>NUCLEOTIDE SEQUENCE</scope>
</reference>
<evidence type="ECO:0000256" key="1">
    <source>
        <dbReference type="ARBA" id="ARBA00023098"/>
    </source>
</evidence>
<evidence type="ECO:0000259" key="2">
    <source>
        <dbReference type="PROSITE" id="PS50003"/>
    </source>
</evidence>
<dbReference type="GO" id="GO:0055088">
    <property type="term" value="P:lipid homeostasis"/>
    <property type="evidence" value="ECO:0007669"/>
    <property type="project" value="TreeGrafter"/>
</dbReference>
<dbReference type="GO" id="GO:0005811">
    <property type="term" value="C:lipid droplet"/>
    <property type="evidence" value="ECO:0007669"/>
    <property type="project" value="TreeGrafter"/>
</dbReference>
<dbReference type="GO" id="GO:0004806">
    <property type="term" value="F:triacylglycerol lipase activity"/>
    <property type="evidence" value="ECO:0007669"/>
    <property type="project" value="TreeGrafter"/>
</dbReference>
<protein>
    <submittedName>
        <fullName evidence="3">PNPLA4 protein</fullName>
    </submittedName>
</protein>
<gene>
    <name evidence="3" type="primary">PNPLA4</name>
    <name evidence="3" type="ORF">SPIL2461_LOCUS2875</name>
</gene>
<dbReference type="PROSITE" id="PS50003">
    <property type="entry name" value="PH_DOMAIN"/>
    <property type="match status" value="1"/>
</dbReference>
<sequence>MPSWQESPLLSLRVEFTDGTLIGSCQIYRPDPRSEKMSQYLLTDSAGSPADCGIELQVLEGIAKARREVGGNLAPGSRVAGHPSVGQGLSQVRFAETSLLGSFLKALELPAGGSLTFDPGESWNFDFHLSVAESNLRAHVLRGGSYALTRSSDSNAKNLVLERLSSPSRQTSERLADLKGLTFSFSASGWLVIYQLGVAECLQNHGITKNPYVRVSGASGGALTACMMMYGADPRKPFEVLLRCAQLIHARPEKAFLLRKFVLQAMQEIIRDGSFQHPAFETHRVEIGVSSIQNKGHGRFIKMMLSGQEHRLKDFTNTADIAVALLASSTCGISGLPFTFKDENGEERQVADGAFKTFLPAIDEHSITVKPFCAGMDVLHLTGHRADVGPSEYVPASFGIFPPPVTLLEHLYELGYQDMETWLHRHLHDRTRQVATAAEQQADLPPVEFSCQNEGMLWHKEVLQRVPVKWADMLNSRNFLADKGPAILHQGMIELSDLHFMGANGQKAQTHNAEAANVKRWMVLTDLDMRWQESETTDLSQDAEAQQKVDWMIREAQVTAGAETSHEKFLHRLTSGRVHLSWILDAYVDEKCFRCSIDTPERHFVVSTVDYSLTLKANSHNDAIAWTTALQDAIAATRDYDPKMNKVSEQPTEVSAIDKE</sequence>
<dbReference type="EMBL" id="CAJNIZ010003259">
    <property type="protein sequence ID" value="CAE7220475.1"/>
    <property type="molecule type" value="Genomic_DNA"/>
</dbReference>
<dbReference type="SMART" id="SM00233">
    <property type="entry name" value="PH"/>
    <property type="match status" value="1"/>
</dbReference>
<dbReference type="SUPFAM" id="SSF50729">
    <property type="entry name" value="PH domain-like"/>
    <property type="match status" value="1"/>
</dbReference>
<evidence type="ECO:0000313" key="3">
    <source>
        <dbReference type="EMBL" id="CAE7220475.1"/>
    </source>
</evidence>
<keyword evidence="1" id="KW-0443">Lipid metabolism</keyword>
<dbReference type="GO" id="GO:0016020">
    <property type="term" value="C:membrane"/>
    <property type="evidence" value="ECO:0007669"/>
    <property type="project" value="TreeGrafter"/>
</dbReference>
<dbReference type="GO" id="GO:0019433">
    <property type="term" value="P:triglyceride catabolic process"/>
    <property type="evidence" value="ECO:0007669"/>
    <property type="project" value="TreeGrafter"/>
</dbReference>
<accession>A0A812JZK4</accession>
<dbReference type="InterPro" id="IPR016035">
    <property type="entry name" value="Acyl_Trfase/lysoPLipase"/>
</dbReference>
<dbReference type="Pfam" id="PF01734">
    <property type="entry name" value="Patatin"/>
    <property type="match status" value="1"/>
</dbReference>
<keyword evidence="4" id="KW-1185">Reference proteome</keyword>
<organism evidence="3 4">
    <name type="scientific">Symbiodinium pilosum</name>
    <name type="common">Dinoflagellate</name>
    <dbReference type="NCBI Taxonomy" id="2952"/>
    <lineage>
        <taxon>Eukaryota</taxon>
        <taxon>Sar</taxon>
        <taxon>Alveolata</taxon>
        <taxon>Dinophyceae</taxon>
        <taxon>Suessiales</taxon>
        <taxon>Symbiodiniaceae</taxon>
        <taxon>Symbiodinium</taxon>
    </lineage>
</organism>
<dbReference type="GO" id="GO:0005737">
    <property type="term" value="C:cytoplasm"/>
    <property type="evidence" value="ECO:0007669"/>
    <property type="project" value="TreeGrafter"/>
</dbReference>
<evidence type="ECO:0000313" key="4">
    <source>
        <dbReference type="Proteomes" id="UP000649617"/>
    </source>
</evidence>
<dbReference type="PANTHER" id="PTHR12406:SF7">
    <property type="entry name" value="PATATIN-LIKE PHOSPHOLIPASE DOMAIN-CONTAINING PROTEIN 4"/>
    <property type="match status" value="1"/>
</dbReference>
<dbReference type="Proteomes" id="UP000649617">
    <property type="component" value="Unassembled WGS sequence"/>
</dbReference>
<dbReference type="PANTHER" id="PTHR12406">
    <property type="entry name" value="CALCIUM-INDEPENDENT PHOSPHOLIPASE A2 IPLA2 -RELATED"/>
    <property type="match status" value="1"/>
</dbReference>
<comment type="caution">
    <text evidence="3">The sequence shown here is derived from an EMBL/GenBank/DDBJ whole genome shotgun (WGS) entry which is preliminary data.</text>
</comment>
<proteinExistence type="predicted"/>
<feature type="domain" description="PH" evidence="2">
    <location>
        <begin position="519"/>
        <end position="635"/>
    </location>
</feature>
<dbReference type="AlphaFoldDB" id="A0A812JZK4"/>
<dbReference type="OrthoDB" id="427145at2759"/>
<dbReference type="InterPro" id="IPR002641">
    <property type="entry name" value="PNPLA_dom"/>
</dbReference>